<reference evidence="5" key="1">
    <citation type="submission" date="2022-09" db="EMBL/GenBank/DDBJ databases">
        <title>Culturomic study of gut microbiota in children with autism spectrum disorder.</title>
        <authorList>
            <person name="Efimov B.A."/>
            <person name="Chaplin A.V."/>
            <person name="Sokolova S.R."/>
            <person name="Pikina A.P."/>
            <person name="Korzhanova M."/>
            <person name="Belova V."/>
            <person name="Korostin D."/>
        </authorList>
    </citation>
    <scope>NUCLEOTIDE SEQUENCE</scope>
    <source>
        <strain evidence="5">ASD5510</strain>
    </source>
</reference>
<evidence type="ECO:0000256" key="2">
    <source>
        <dbReference type="ARBA" id="ARBA00023015"/>
    </source>
</evidence>
<dbReference type="InterPro" id="IPR005650">
    <property type="entry name" value="BlaI_family"/>
</dbReference>
<dbReference type="Proteomes" id="UP001065549">
    <property type="component" value="Unassembled WGS sequence"/>
</dbReference>
<keyword evidence="2" id="KW-0805">Transcription regulation</keyword>
<keyword evidence="6" id="KW-1185">Reference proteome</keyword>
<dbReference type="Gene3D" id="1.10.4040.10">
    <property type="entry name" value="Penicillinase repressor domain"/>
    <property type="match status" value="1"/>
</dbReference>
<comment type="caution">
    <text evidence="5">The sequence shown here is derived from an EMBL/GenBank/DDBJ whole genome shotgun (WGS) entry which is preliminary data.</text>
</comment>
<organism evidence="5 6">
    <name type="scientific">Hominibacterium faecale</name>
    <dbReference type="NCBI Taxonomy" id="2839743"/>
    <lineage>
        <taxon>Bacteria</taxon>
        <taxon>Bacillati</taxon>
        <taxon>Bacillota</taxon>
        <taxon>Clostridia</taxon>
        <taxon>Peptostreptococcales</taxon>
        <taxon>Anaerovoracaceae</taxon>
        <taxon>Hominibacterium</taxon>
    </lineage>
</organism>
<dbReference type="RefSeq" id="WP_253019871.1">
    <property type="nucleotide sequence ID" value="NZ_JAJAGH010000007.1"/>
</dbReference>
<protein>
    <submittedName>
        <fullName evidence="5">BlaI/MecI/CopY family transcriptional regulator</fullName>
    </submittedName>
</protein>
<dbReference type="GO" id="GO:0003677">
    <property type="term" value="F:DNA binding"/>
    <property type="evidence" value="ECO:0007669"/>
    <property type="project" value="UniProtKB-KW"/>
</dbReference>
<dbReference type="Pfam" id="PF03965">
    <property type="entry name" value="Penicillinase_R"/>
    <property type="match status" value="1"/>
</dbReference>
<dbReference type="SUPFAM" id="SSF46785">
    <property type="entry name" value="Winged helix' DNA-binding domain"/>
    <property type="match status" value="1"/>
</dbReference>
<comment type="similarity">
    <text evidence="1">Belongs to the BlaI transcriptional regulatory family.</text>
</comment>
<dbReference type="Gene3D" id="1.10.10.10">
    <property type="entry name" value="Winged helix-like DNA-binding domain superfamily/Winged helix DNA-binding domain"/>
    <property type="match status" value="1"/>
</dbReference>
<proteinExistence type="inferred from homology"/>
<evidence type="ECO:0000256" key="3">
    <source>
        <dbReference type="ARBA" id="ARBA00023125"/>
    </source>
</evidence>
<gene>
    <name evidence="5" type="ORF">OBO34_08640</name>
</gene>
<name>A0A9J6QUE9_9FIRM</name>
<dbReference type="AlphaFoldDB" id="A0A9J6QUE9"/>
<dbReference type="GO" id="GO:0045892">
    <property type="term" value="P:negative regulation of DNA-templated transcription"/>
    <property type="evidence" value="ECO:0007669"/>
    <property type="project" value="InterPro"/>
</dbReference>
<keyword evidence="4" id="KW-0804">Transcription</keyword>
<evidence type="ECO:0000313" key="5">
    <source>
        <dbReference type="EMBL" id="MCU7378423.1"/>
    </source>
</evidence>
<dbReference type="InterPro" id="IPR036388">
    <property type="entry name" value="WH-like_DNA-bd_sf"/>
</dbReference>
<accession>A0A9J6QUE9</accession>
<keyword evidence="3" id="KW-0238">DNA-binding</keyword>
<evidence type="ECO:0000256" key="1">
    <source>
        <dbReference type="ARBA" id="ARBA00011046"/>
    </source>
</evidence>
<sequence length="127" mass="14305">MKKLPQISEAEYEVMKVVWAHAPISTSQVVEKLAAVSSWSPKTIQTMLLRLVKKGALSNEKQGRVFIYIPLVMEDEYRAGASRKFLDRFYGGDLNSMVLNFVKEDQLSPAEIEELKAILDGKGKTND</sequence>
<evidence type="ECO:0000256" key="4">
    <source>
        <dbReference type="ARBA" id="ARBA00023163"/>
    </source>
</evidence>
<dbReference type="InterPro" id="IPR036390">
    <property type="entry name" value="WH_DNA-bd_sf"/>
</dbReference>
<dbReference type="EMBL" id="JAOSHN010000003">
    <property type="protein sequence ID" value="MCU7378423.1"/>
    <property type="molecule type" value="Genomic_DNA"/>
</dbReference>
<dbReference type="PIRSF" id="PIRSF019455">
    <property type="entry name" value="CopR_AtkY"/>
    <property type="match status" value="1"/>
</dbReference>
<evidence type="ECO:0000313" key="6">
    <source>
        <dbReference type="Proteomes" id="UP001065549"/>
    </source>
</evidence>